<dbReference type="InterPro" id="IPR036465">
    <property type="entry name" value="vWFA_dom_sf"/>
</dbReference>
<organism evidence="2 3">
    <name type="scientific">Paramecium tetraurelia</name>
    <dbReference type="NCBI Taxonomy" id="5888"/>
    <lineage>
        <taxon>Eukaryota</taxon>
        <taxon>Sar</taxon>
        <taxon>Alveolata</taxon>
        <taxon>Ciliophora</taxon>
        <taxon>Intramacronucleata</taxon>
        <taxon>Oligohymenophorea</taxon>
        <taxon>Peniculida</taxon>
        <taxon>Parameciidae</taxon>
        <taxon>Paramecium</taxon>
    </lineage>
</organism>
<name>A0CZH9_PARTE</name>
<proteinExistence type="predicted"/>
<accession>A0CZH9</accession>
<sequence length="569" mass="66860">MRPPMAPAYFFMIDMSQKSQELLGIMGQIIKDMIVEDKLNQRTLLGFIMFNTCIHSYNFNSKIKQVQMYVLTDDNEMPTPDDYLYYCGLSESIGQFISQTKLKSTQFISAFNFAFKIMQDKGGKLIILTSSPIKELNLTDNSKSSQNRFLTINNVLKQITGKMHLNCICSSIFVLPCGFNNVVTLNQLVKFLNGDIFFYDDTAICSKLKGFIPIQFQFWREIILGNQSSEFEYQLDGKLIYRIVKRNESTQSSLRQFISISRFTICFNPRGEKNTYSQFLYSYSDFLRAIYSQIDQSCLEISLYIRLPCLNQIVPKRSKTVFKPMISQQLKPDPQLIILRFSRNPLILQLLYVRNHEILNYAYDQQLALTDYMISFRSIIQYTDVDELITYIHRQSDIQSMIPQLYNISILQEQDYFQDENGYFTYPQPISLVLEEVSNGGLLLMDCGYYLILFICKSIESLIIRLHDESQIGDIFGKQYYSLNLVEDNLYFNSKNPINDKLHYLITELRKQTFNVIMFSNKYSKYASLYIVKQGCKSYWEEVFFQNLIYDDFNKNYRMDYNQFVKYIG</sequence>
<dbReference type="Gene3D" id="3.40.20.10">
    <property type="entry name" value="Severin"/>
    <property type="match status" value="1"/>
</dbReference>
<dbReference type="InterPro" id="IPR029006">
    <property type="entry name" value="ADF-H/Gelsolin-like_dom_sf"/>
</dbReference>
<evidence type="ECO:0000313" key="3">
    <source>
        <dbReference type="Proteomes" id="UP000000600"/>
    </source>
</evidence>
<dbReference type="OrthoDB" id="49016at2759"/>
<dbReference type="InParanoid" id="A0CZH9"/>
<dbReference type="InterPro" id="IPR050550">
    <property type="entry name" value="SEC23_SEC24_subfamily"/>
</dbReference>
<dbReference type="GO" id="GO:0070971">
    <property type="term" value="C:endoplasmic reticulum exit site"/>
    <property type="evidence" value="ECO:0000318"/>
    <property type="project" value="GO_Central"/>
</dbReference>
<dbReference type="GO" id="GO:0008270">
    <property type="term" value="F:zinc ion binding"/>
    <property type="evidence" value="ECO:0000318"/>
    <property type="project" value="GO_Central"/>
</dbReference>
<dbReference type="Proteomes" id="UP000000600">
    <property type="component" value="Unassembled WGS sequence"/>
</dbReference>
<evidence type="ECO:0000313" key="2">
    <source>
        <dbReference type="EMBL" id="CAK76196.1"/>
    </source>
</evidence>
<dbReference type="PANTHER" id="PTHR13803:SF39">
    <property type="entry name" value="SECRETORY 24AB, ISOFORM A"/>
    <property type="match status" value="1"/>
</dbReference>
<protein>
    <recommendedName>
        <fullName evidence="1">Sec23/Sec24 trunk domain-containing protein</fullName>
    </recommendedName>
</protein>
<dbReference type="eggNOG" id="KOG1985">
    <property type="taxonomic scope" value="Eukaryota"/>
</dbReference>
<dbReference type="GO" id="GO:0006886">
    <property type="term" value="P:intracellular protein transport"/>
    <property type="evidence" value="ECO:0007669"/>
    <property type="project" value="InterPro"/>
</dbReference>
<dbReference type="GO" id="GO:0030127">
    <property type="term" value="C:COPII vesicle coat"/>
    <property type="evidence" value="ECO:0000318"/>
    <property type="project" value="GO_Central"/>
</dbReference>
<dbReference type="GeneID" id="5029378"/>
<gene>
    <name evidence="2" type="ORF">GSPATT00011769001</name>
</gene>
<dbReference type="GO" id="GO:0000149">
    <property type="term" value="F:SNARE binding"/>
    <property type="evidence" value="ECO:0000318"/>
    <property type="project" value="GO_Central"/>
</dbReference>
<dbReference type="Pfam" id="PF04811">
    <property type="entry name" value="Sec23_trunk"/>
    <property type="match status" value="1"/>
</dbReference>
<dbReference type="RefSeq" id="XP_001443593.1">
    <property type="nucleotide sequence ID" value="XM_001443556.1"/>
</dbReference>
<dbReference type="Gene3D" id="3.40.50.410">
    <property type="entry name" value="von Willebrand factor, type A domain"/>
    <property type="match status" value="1"/>
</dbReference>
<dbReference type="PANTHER" id="PTHR13803">
    <property type="entry name" value="SEC24-RELATED PROTEIN"/>
    <property type="match status" value="1"/>
</dbReference>
<dbReference type="EMBL" id="CT868230">
    <property type="protein sequence ID" value="CAK76196.1"/>
    <property type="molecule type" value="Genomic_DNA"/>
</dbReference>
<dbReference type="HOGENOM" id="CLU_479389_0_0_1"/>
<dbReference type="SUPFAM" id="SSF53300">
    <property type="entry name" value="vWA-like"/>
    <property type="match status" value="1"/>
</dbReference>
<dbReference type="AlphaFoldDB" id="A0CZH9"/>
<dbReference type="KEGG" id="ptm:GSPATT00011769001"/>
<dbReference type="GO" id="GO:0090110">
    <property type="term" value="P:COPII-coated vesicle cargo loading"/>
    <property type="evidence" value="ECO:0000318"/>
    <property type="project" value="GO_Central"/>
</dbReference>
<dbReference type="InterPro" id="IPR006896">
    <property type="entry name" value="Sec23/24_trunk_dom"/>
</dbReference>
<dbReference type="FunCoup" id="A0CZH9">
    <property type="interactions" value="744"/>
</dbReference>
<feature type="domain" description="Sec23/Sec24 trunk" evidence="1">
    <location>
        <begin position="4"/>
        <end position="200"/>
    </location>
</feature>
<reference evidence="2 3" key="1">
    <citation type="journal article" date="2006" name="Nature">
        <title>Global trends of whole-genome duplications revealed by the ciliate Paramecium tetraurelia.</title>
        <authorList>
            <consortium name="Genoscope"/>
            <person name="Aury J.-M."/>
            <person name="Jaillon O."/>
            <person name="Duret L."/>
            <person name="Noel B."/>
            <person name="Jubin C."/>
            <person name="Porcel B.M."/>
            <person name="Segurens B."/>
            <person name="Daubin V."/>
            <person name="Anthouard V."/>
            <person name="Aiach N."/>
            <person name="Arnaiz O."/>
            <person name="Billaut A."/>
            <person name="Beisson J."/>
            <person name="Blanc I."/>
            <person name="Bouhouche K."/>
            <person name="Camara F."/>
            <person name="Duharcourt S."/>
            <person name="Guigo R."/>
            <person name="Gogendeau D."/>
            <person name="Katinka M."/>
            <person name="Keller A.-M."/>
            <person name="Kissmehl R."/>
            <person name="Klotz C."/>
            <person name="Koll F."/>
            <person name="Le Moue A."/>
            <person name="Lepere C."/>
            <person name="Malinsky S."/>
            <person name="Nowacki M."/>
            <person name="Nowak J.K."/>
            <person name="Plattner H."/>
            <person name="Poulain J."/>
            <person name="Ruiz F."/>
            <person name="Serrano V."/>
            <person name="Zagulski M."/>
            <person name="Dessen P."/>
            <person name="Betermier M."/>
            <person name="Weissenbach J."/>
            <person name="Scarpelli C."/>
            <person name="Schachter V."/>
            <person name="Sperling L."/>
            <person name="Meyer E."/>
            <person name="Cohen J."/>
            <person name="Wincker P."/>
        </authorList>
    </citation>
    <scope>NUCLEOTIDE SEQUENCE [LARGE SCALE GENOMIC DNA]</scope>
    <source>
        <strain evidence="2 3">Stock d4-2</strain>
    </source>
</reference>
<evidence type="ECO:0000259" key="1">
    <source>
        <dbReference type="Pfam" id="PF04811"/>
    </source>
</evidence>
<dbReference type="STRING" id="5888.A0CZH9"/>
<keyword evidence="3" id="KW-1185">Reference proteome</keyword>